<gene>
    <name evidence="12" type="primary">yjcC_1</name>
    <name evidence="12" type="ORF">SAMEA4530655_01500</name>
</gene>
<dbReference type="AlphaFoldDB" id="A0A239SF05"/>
<evidence type="ECO:0000256" key="2">
    <source>
        <dbReference type="ARBA" id="ARBA00012282"/>
    </source>
</evidence>
<evidence type="ECO:0000256" key="5">
    <source>
        <dbReference type="ARBA" id="ARBA00022692"/>
    </source>
</evidence>
<organism evidence="12 13">
    <name type="scientific">Pandoraea sputorum</name>
    <dbReference type="NCBI Taxonomy" id="93222"/>
    <lineage>
        <taxon>Bacteria</taxon>
        <taxon>Pseudomonadati</taxon>
        <taxon>Pseudomonadota</taxon>
        <taxon>Betaproteobacteria</taxon>
        <taxon>Burkholderiales</taxon>
        <taxon>Burkholderiaceae</taxon>
        <taxon>Pandoraea</taxon>
    </lineage>
</organism>
<feature type="transmembrane region" description="Helical" evidence="10">
    <location>
        <begin position="6"/>
        <end position="30"/>
    </location>
</feature>
<evidence type="ECO:0000256" key="9">
    <source>
        <dbReference type="ARBA" id="ARBA00034290"/>
    </source>
</evidence>
<keyword evidence="6" id="KW-0378">Hydrolase</keyword>
<dbReference type="EC" id="3.1.4.52" evidence="2"/>
<dbReference type="InterPro" id="IPR001633">
    <property type="entry name" value="EAL_dom"/>
</dbReference>
<keyword evidence="8 10" id="KW-0472">Membrane</keyword>
<sequence>MPRTPLVLLSIVIACVGTLTPVLTSIYFAGLEADRENKQMAANFARQVEQRAEMISREAHDALAEVERSTSENCSAADLVEMGRINYRYRFVRDVGRYQGDTYVCSVAFGNGRASNHGSHLDKYPAVDGRSFWVPRRSGDSAAPDELLLGRNGVYISIDPQSYVDQIEPAGRQIAVIHPQTNTLVAMTPGADGGAMLASWKDHGNMPGTQWTYSVYSQPGNTLGVVVRSPKANFDSLRNRLLLVWLSVGSVVGALVGWAALRWSRQQLSFPSRLARAIRRDELTVVYQPIVALADGRCVGVEALVRWNLNGQPLSPEVFIPIAESNGLIEPLTDLVLAHAMRDLDEVLHRHSNFYFSINVSSEDLRTDRFLEVLKSKMNATGLVPEQIRIEVTEREAVGDEARRVLRKFREAGHPIYVDDFGTGYSSLKYLQELSVDVLKIDKAFVDTVNQGAASSIVAPHIIAMAHELKLALVAEGIEHTSQEEYLRKRGVQYGQGWLYGKAMTVEALETFLNLPERTPLGRGC</sequence>
<dbReference type="EMBL" id="LT906435">
    <property type="protein sequence ID" value="SNU83478.1"/>
    <property type="molecule type" value="Genomic_DNA"/>
</dbReference>
<dbReference type="Proteomes" id="UP000215126">
    <property type="component" value="Chromosome 1"/>
</dbReference>
<reference evidence="12 13" key="1">
    <citation type="submission" date="2017-06" db="EMBL/GenBank/DDBJ databases">
        <authorList>
            <consortium name="Pathogen Informatics"/>
        </authorList>
    </citation>
    <scope>NUCLEOTIDE SEQUENCE [LARGE SCALE GENOMIC DNA]</scope>
    <source>
        <strain evidence="12 13">NCTC13161</strain>
    </source>
</reference>
<keyword evidence="4" id="KW-0973">c-di-GMP</keyword>
<comment type="catalytic activity">
    <reaction evidence="9">
        <text>3',3'-c-di-GMP + H2O = 5'-phosphoguanylyl(3'-&gt;5')guanosine + H(+)</text>
        <dbReference type="Rhea" id="RHEA:24902"/>
        <dbReference type="ChEBI" id="CHEBI:15377"/>
        <dbReference type="ChEBI" id="CHEBI:15378"/>
        <dbReference type="ChEBI" id="CHEBI:58754"/>
        <dbReference type="ChEBI" id="CHEBI:58805"/>
        <dbReference type="EC" id="3.1.4.52"/>
    </reaction>
</comment>
<accession>A0A239SF05</accession>
<evidence type="ECO:0000256" key="1">
    <source>
        <dbReference type="ARBA" id="ARBA00004651"/>
    </source>
</evidence>
<evidence type="ECO:0000256" key="7">
    <source>
        <dbReference type="ARBA" id="ARBA00022989"/>
    </source>
</evidence>
<dbReference type="PANTHER" id="PTHR33121:SF81">
    <property type="entry name" value="CYCLIC DI-GMP PHOSPHODIESTERASE PDEB-RELATED"/>
    <property type="match status" value="1"/>
</dbReference>
<dbReference type="Pfam" id="PF00563">
    <property type="entry name" value="EAL"/>
    <property type="match status" value="1"/>
</dbReference>
<keyword evidence="5 10" id="KW-0812">Transmembrane</keyword>
<dbReference type="STRING" id="93222.NA29_11785"/>
<evidence type="ECO:0000259" key="11">
    <source>
        <dbReference type="PROSITE" id="PS50883"/>
    </source>
</evidence>
<evidence type="ECO:0000256" key="6">
    <source>
        <dbReference type="ARBA" id="ARBA00022801"/>
    </source>
</evidence>
<evidence type="ECO:0000256" key="10">
    <source>
        <dbReference type="SAM" id="Phobius"/>
    </source>
</evidence>
<comment type="subcellular location">
    <subcellularLocation>
        <location evidence="1">Cell membrane</location>
        <topology evidence="1">Multi-pass membrane protein</topology>
    </subcellularLocation>
</comment>
<feature type="domain" description="EAL" evidence="11">
    <location>
        <begin position="267"/>
        <end position="517"/>
    </location>
</feature>
<dbReference type="PROSITE" id="PS50883">
    <property type="entry name" value="EAL"/>
    <property type="match status" value="1"/>
</dbReference>
<dbReference type="SMART" id="SM00052">
    <property type="entry name" value="EAL"/>
    <property type="match status" value="1"/>
</dbReference>
<feature type="transmembrane region" description="Helical" evidence="10">
    <location>
        <begin position="241"/>
        <end position="261"/>
    </location>
</feature>
<dbReference type="CDD" id="cd01948">
    <property type="entry name" value="EAL"/>
    <property type="match status" value="1"/>
</dbReference>
<proteinExistence type="predicted"/>
<keyword evidence="3" id="KW-1003">Cell membrane</keyword>
<evidence type="ECO:0000256" key="8">
    <source>
        <dbReference type="ARBA" id="ARBA00023136"/>
    </source>
</evidence>
<dbReference type="InterPro" id="IPR050706">
    <property type="entry name" value="Cyclic-di-GMP_PDE-like"/>
</dbReference>
<dbReference type="OrthoDB" id="9813903at2"/>
<dbReference type="Pfam" id="PF12792">
    <property type="entry name" value="CSS-motif"/>
    <property type="match status" value="1"/>
</dbReference>
<dbReference type="GeneID" id="88094173"/>
<protein>
    <recommendedName>
        <fullName evidence="2">cyclic-guanylate-specific phosphodiesterase</fullName>
        <ecNumber evidence="2">3.1.4.52</ecNumber>
    </recommendedName>
</protein>
<dbReference type="GO" id="GO:0005886">
    <property type="term" value="C:plasma membrane"/>
    <property type="evidence" value="ECO:0007669"/>
    <property type="project" value="UniProtKB-SubCell"/>
</dbReference>
<keyword evidence="7 10" id="KW-1133">Transmembrane helix</keyword>
<evidence type="ECO:0000313" key="13">
    <source>
        <dbReference type="Proteomes" id="UP000215126"/>
    </source>
</evidence>
<dbReference type="KEGG" id="pspu:NA29_11785"/>
<dbReference type="PROSITE" id="PS51257">
    <property type="entry name" value="PROKAR_LIPOPROTEIN"/>
    <property type="match status" value="1"/>
</dbReference>
<evidence type="ECO:0000256" key="3">
    <source>
        <dbReference type="ARBA" id="ARBA00022475"/>
    </source>
</evidence>
<dbReference type="SUPFAM" id="SSF141868">
    <property type="entry name" value="EAL domain-like"/>
    <property type="match status" value="1"/>
</dbReference>
<dbReference type="GO" id="GO:0071111">
    <property type="term" value="F:cyclic-guanylate-specific phosphodiesterase activity"/>
    <property type="evidence" value="ECO:0007669"/>
    <property type="project" value="UniProtKB-EC"/>
</dbReference>
<name>A0A239SF05_9BURK</name>
<keyword evidence="13" id="KW-1185">Reference proteome</keyword>
<evidence type="ECO:0000313" key="12">
    <source>
        <dbReference type="EMBL" id="SNU83478.1"/>
    </source>
</evidence>
<dbReference type="InterPro" id="IPR024744">
    <property type="entry name" value="CSS-motif_dom"/>
</dbReference>
<dbReference type="RefSeq" id="WP_039397233.1">
    <property type="nucleotide sequence ID" value="NZ_CABPRX010000003.1"/>
</dbReference>
<evidence type="ECO:0000256" key="4">
    <source>
        <dbReference type="ARBA" id="ARBA00022636"/>
    </source>
</evidence>
<dbReference type="Gene3D" id="3.20.20.450">
    <property type="entry name" value="EAL domain"/>
    <property type="match status" value="1"/>
</dbReference>
<dbReference type="PANTHER" id="PTHR33121">
    <property type="entry name" value="CYCLIC DI-GMP PHOSPHODIESTERASE PDEF"/>
    <property type="match status" value="1"/>
</dbReference>
<dbReference type="InterPro" id="IPR035919">
    <property type="entry name" value="EAL_sf"/>
</dbReference>